<evidence type="ECO:0000259" key="4">
    <source>
        <dbReference type="PROSITE" id="PS50908"/>
    </source>
</evidence>
<dbReference type="InterPro" id="IPR039133">
    <property type="entry name" value="RNF25"/>
</dbReference>
<feature type="compositionally biased region" description="Acidic residues" evidence="2">
    <location>
        <begin position="295"/>
        <end position="304"/>
    </location>
</feature>
<reference evidence="5" key="1">
    <citation type="submission" date="2020-12" db="EMBL/GenBank/DDBJ databases">
        <authorList>
            <person name="Iha C."/>
        </authorList>
    </citation>
    <scope>NUCLEOTIDE SEQUENCE</scope>
</reference>
<dbReference type="InterPro" id="IPR006575">
    <property type="entry name" value="RWD_dom"/>
</dbReference>
<dbReference type="GO" id="GO:0005634">
    <property type="term" value="C:nucleus"/>
    <property type="evidence" value="ECO:0007669"/>
    <property type="project" value="TreeGrafter"/>
</dbReference>
<dbReference type="GO" id="GO:0061630">
    <property type="term" value="F:ubiquitin protein ligase activity"/>
    <property type="evidence" value="ECO:0007669"/>
    <property type="project" value="InterPro"/>
</dbReference>
<feature type="compositionally biased region" description="Basic and acidic residues" evidence="2">
    <location>
        <begin position="506"/>
        <end position="524"/>
    </location>
</feature>
<keyword evidence="6" id="KW-1185">Reference proteome</keyword>
<dbReference type="EMBL" id="CAJHUC010001913">
    <property type="protein sequence ID" value="CAD7702698.1"/>
    <property type="molecule type" value="Genomic_DNA"/>
</dbReference>
<evidence type="ECO:0000256" key="2">
    <source>
        <dbReference type="SAM" id="MobiDB-lite"/>
    </source>
</evidence>
<keyword evidence="1" id="KW-0479">Metal-binding</keyword>
<dbReference type="GO" id="GO:0016567">
    <property type="term" value="P:protein ubiquitination"/>
    <property type="evidence" value="ECO:0007669"/>
    <property type="project" value="TreeGrafter"/>
</dbReference>
<dbReference type="Pfam" id="PF05773">
    <property type="entry name" value="RWD"/>
    <property type="match status" value="1"/>
</dbReference>
<dbReference type="Pfam" id="PF13639">
    <property type="entry name" value="zf-RING_2"/>
    <property type="match status" value="1"/>
</dbReference>
<proteinExistence type="predicted"/>
<dbReference type="PANTHER" id="PTHR13198:SF4">
    <property type="entry name" value="E3 UBIQUITIN-PROTEIN LIGASE RNF25"/>
    <property type="match status" value="1"/>
</dbReference>
<dbReference type="PROSITE" id="PS50908">
    <property type="entry name" value="RWD"/>
    <property type="match status" value="1"/>
</dbReference>
<keyword evidence="1" id="KW-0863">Zinc-finger</keyword>
<keyword evidence="1" id="KW-0862">Zinc</keyword>
<dbReference type="SMART" id="SM00184">
    <property type="entry name" value="RING"/>
    <property type="match status" value="1"/>
</dbReference>
<evidence type="ECO:0000259" key="3">
    <source>
        <dbReference type="PROSITE" id="PS50089"/>
    </source>
</evidence>
<dbReference type="Gene3D" id="3.10.110.10">
    <property type="entry name" value="Ubiquitin Conjugating Enzyme"/>
    <property type="match status" value="1"/>
</dbReference>
<feature type="domain" description="RWD" evidence="4">
    <location>
        <begin position="9"/>
        <end position="115"/>
    </location>
</feature>
<dbReference type="SUPFAM" id="SSF57850">
    <property type="entry name" value="RING/U-box"/>
    <property type="match status" value="1"/>
</dbReference>
<feature type="region of interest" description="Disordered" evidence="2">
    <location>
        <begin position="365"/>
        <end position="608"/>
    </location>
</feature>
<feature type="region of interest" description="Disordered" evidence="2">
    <location>
        <begin position="283"/>
        <end position="305"/>
    </location>
</feature>
<accession>A0A8S1J9J5</accession>
<dbReference type="GO" id="GO:0008270">
    <property type="term" value="F:zinc ion binding"/>
    <property type="evidence" value="ECO:0007669"/>
    <property type="project" value="UniProtKB-KW"/>
</dbReference>
<evidence type="ECO:0000313" key="5">
    <source>
        <dbReference type="EMBL" id="CAD7702698.1"/>
    </source>
</evidence>
<organism evidence="5 6">
    <name type="scientific">Ostreobium quekettii</name>
    <dbReference type="NCBI Taxonomy" id="121088"/>
    <lineage>
        <taxon>Eukaryota</taxon>
        <taxon>Viridiplantae</taxon>
        <taxon>Chlorophyta</taxon>
        <taxon>core chlorophytes</taxon>
        <taxon>Ulvophyceae</taxon>
        <taxon>TCBD clade</taxon>
        <taxon>Bryopsidales</taxon>
        <taxon>Ostreobineae</taxon>
        <taxon>Ostreobiaceae</taxon>
        <taxon>Ostreobium</taxon>
    </lineage>
</organism>
<dbReference type="InterPro" id="IPR016135">
    <property type="entry name" value="UBQ-conjugating_enzyme/RWD"/>
</dbReference>
<dbReference type="InterPro" id="IPR001841">
    <property type="entry name" value="Znf_RING"/>
</dbReference>
<dbReference type="AlphaFoldDB" id="A0A8S1J9J5"/>
<feature type="compositionally biased region" description="Gly residues" evidence="2">
    <location>
        <begin position="386"/>
        <end position="399"/>
    </location>
</feature>
<evidence type="ECO:0000313" key="6">
    <source>
        <dbReference type="Proteomes" id="UP000708148"/>
    </source>
</evidence>
<evidence type="ECO:0000256" key="1">
    <source>
        <dbReference type="PROSITE-ProRule" id="PRU00175"/>
    </source>
</evidence>
<feature type="domain" description="RING-type" evidence="3">
    <location>
        <begin position="122"/>
        <end position="198"/>
    </location>
</feature>
<dbReference type="SMART" id="SM00591">
    <property type="entry name" value="RWD"/>
    <property type="match status" value="1"/>
</dbReference>
<evidence type="ECO:0008006" key="7">
    <source>
        <dbReference type="Google" id="ProtNLM"/>
    </source>
</evidence>
<feature type="compositionally biased region" description="Basic residues" evidence="2">
    <location>
        <begin position="493"/>
        <end position="505"/>
    </location>
</feature>
<name>A0A8S1J9J5_9CHLO</name>
<sequence>MADCGDLGSELDALRSTYSGDFEMLSENPVRFRVHIAPSTGQNLHERYVEADLEVGVPEGYPDEPPMVRLRCAKGLGDERAGALLGRLAEEGDGMRGEMMLGRLCDAAMDGLTAMNAPEGDCVFCMEPLVGADLVKMPCFHVFHRSCFPAWWNSQQQSLSQEERELREHTGEAAASRLLKDLPSKEGGFFIVSCPVCRVPITPGDLLPYWSPVDTLLDTSFTKQWSQGGQAGLKDSTLTDCNMALIRKQQAERAALYEAQKAKGAIVGNTVVALSLGAVSETDTAVSEAQKQDNTEEPTDEEQSMVEVDAVQIARMGAHRRAQSHGDLVSKFPSVRLSESADDKPTSTAEAKSQHLHALFKQAFQQPGQEHHQEQQQWTAGRPHGRGTGRLDGMRGTGSGRRRPDGHQVGSFDGYREGSHRRGRGGRHVGMEGQQLRRLSRGGRGDRKEIVSALEGSDVLGETCGDPHSSLGAQGEDQEGGQRRWPDGSQRARGPRSRGRGRGRGRGIEEQACHDGPGDQHEQSNSEQRASHMGPADRVRGYSRGRSLGRSWENHRGRGRGYGRRGRGDVGCSQHGMGDQMGFGRCGARRGRGSDCHGRRGVSPKAEN</sequence>
<dbReference type="PROSITE" id="PS50089">
    <property type="entry name" value="ZF_RING_2"/>
    <property type="match status" value="1"/>
</dbReference>
<dbReference type="Gene3D" id="3.30.40.10">
    <property type="entry name" value="Zinc/RING finger domain, C3HC4 (zinc finger)"/>
    <property type="match status" value="1"/>
</dbReference>
<dbReference type="Proteomes" id="UP000708148">
    <property type="component" value="Unassembled WGS sequence"/>
</dbReference>
<feature type="compositionally biased region" description="Low complexity" evidence="2">
    <location>
        <begin position="542"/>
        <end position="551"/>
    </location>
</feature>
<dbReference type="SUPFAM" id="SSF54495">
    <property type="entry name" value="UBC-like"/>
    <property type="match status" value="1"/>
</dbReference>
<dbReference type="InterPro" id="IPR013083">
    <property type="entry name" value="Znf_RING/FYVE/PHD"/>
</dbReference>
<dbReference type="CDD" id="cd23818">
    <property type="entry name" value="RWD_RNF25"/>
    <property type="match status" value="1"/>
</dbReference>
<protein>
    <recommendedName>
        <fullName evidence="7">E3 ubiquitin-protein ligase RNF25</fullName>
    </recommendedName>
</protein>
<gene>
    <name evidence="5" type="ORF">OSTQU699_LOCUS8055</name>
</gene>
<dbReference type="PANTHER" id="PTHR13198">
    <property type="entry name" value="RING FINGER PROTEIN 25"/>
    <property type="match status" value="1"/>
</dbReference>
<comment type="caution">
    <text evidence="5">The sequence shown here is derived from an EMBL/GenBank/DDBJ whole genome shotgun (WGS) entry which is preliminary data.</text>
</comment>
<dbReference type="OrthoDB" id="432311at2759"/>